<dbReference type="Gene3D" id="1.10.238.10">
    <property type="entry name" value="EF-hand"/>
    <property type="match status" value="1"/>
</dbReference>
<dbReference type="InterPro" id="IPR011009">
    <property type="entry name" value="Kinase-like_dom_sf"/>
</dbReference>
<evidence type="ECO:0008006" key="14">
    <source>
        <dbReference type="Google" id="ProtNLM"/>
    </source>
</evidence>
<evidence type="ECO:0000256" key="5">
    <source>
        <dbReference type="ARBA" id="ARBA00022741"/>
    </source>
</evidence>
<evidence type="ECO:0000256" key="10">
    <source>
        <dbReference type="SAM" id="MobiDB-lite"/>
    </source>
</evidence>
<evidence type="ECO:0000313" key="13">
    <source>
        <dbReference type="EMBL" id="CAD9500883.1"/>
    </source>
</evidence>
<dbReference type="GO" id="GO:0004674">
    <property type="term" value="F:protein serine/threonine kinase activity"/>
    <property type="evidence" value="ECO:0007669"/>
    <property type="project" value="UniProtKB-KW"/>
</dbReference>
<dbReference type="PANTHER" id="PTHR24349">
    <property type="entry name" value="SERINE/THREONINE-PROTEIN KINASE"/>
    <property type="match status" value="1"/>
</dbReference>
<dbReference type="InterPro" id="IPR002048">
    <property type="entry name" value="EF_hand_dom"/>
</dbReference>
<evidence type="ECO:0000259" key="11">
    <source>
        <dbReference type="PROSITE" id="PS50011"/>
    </source>
</evidence>
<keyword evidence="3" id="KW-0808">Transferase</keyword>
<proteinExistence type="inferred from homology"/>
<comment type="cofactor">
    <cofactor evidence="1">
        <name>Mg(2+)</name>
        <dbReference type="ChEBI" id="CHEBI:18420"/>
    </cofactor>
</comment>
<evidence type="ECO:0000256" key="8">
    <source>
        <dbReference type="ARBA" id="ARBA00022840"/>
    </source>
</evidence>
<name>A0A7S2MT81_9STRA</name>
<accession>A0A7S2MT81</accession>
<evidence type="ECO:0000256" key="4">
    <source>
        <dbReference type="ARBA" id="ARBA00022737"/>
    </source>
</evidence>
<evidence type="ECO:0000256" key="7">
    <source>
        <dbReference type="ARBA" id="ARBA00022837"/>
    </source>
</evidence>
<dbReference type="GO" id="GO:0005509">
    <property type="term" value="F:calcium ion binding"/>
    <property type="evidence" value="ECO:0007669"/>
    <property type="project" value="InterPro"/>
</dbReference>
<evidence type="ECO:0000256" key="6">
    <source>
        <dbReference type="ARBA" id="ARBA00022777"/>
    </source>
</evidence>
<dbReference type="Pfam" id="PF13499">
    <property type="entry name" value="EF-hand_7"/>
    <property type="match status" value="2"/>
</dbReference>
<keyword evidence="5" id="KW-0547">Nucleotide-binding</keyword>
<dbReference type="Pfam" id="PF00069">
    <property type="entry name" value="Pkinase"/>
    <property type="match status" value="1"/>
</dbReference>
<dbReference type="InterPro" id="IPR000719">
    <property type="entry name" value="Prot_kinase_dom"/>
</dbReference>
<dbReference type="SMART" id="SM00054">
    <property type="entry name" value="EFh"/>
    <property type="match status" value="4"/>
</dbReference>
<evidence type="ECO:0000259" key="12">
    <source>
        <dbReference type="PROSITE" id="PS50222"/>
    </source>
</evidence>
<feature type="domain" description="Protein kinase" evidence="11">
    <location>
        <begin position="1"/>
        <end position="69"/>
    </location>
</feature>
<reference evidence="13" key="1">
    <citation type="submission" date="2021-01" db="EMBL/GenBank/DDBJ databases">
        <authorList>
            <person name="Corre E."/>
            <person name="Pelletier E."/>
            <person name="Niang G."/>
            <person name="Scheremetjew M."/>
            <person name="Finn R."/>
            <person name="Kale V."/>
            <person name="Holt S."/>
            <person name="Cochrane G."/>
            <person name="Meng A."/>
            <person name="Brown T."/>
            <person name="Cohen L."/>
        </authorList>
    </citation>
    <scope>NUCLEOTIDE SEQUENCE</scope>
    <source>
        <strain evidence="13">CCMP1381</strain>
    </source>
</reference>
<dbReference type="PROSITE" id="PS50011">
    <property type="entry name" value="PROTEIN_KINASE_DOM"/>
    <property type="match status" value="1"/>
</dbReference>
<feature type="compositionally biased region" description="Basic residues" evidence="10">
    <location>
        <begin position="337"/>
        <end position="361"/>
    </location>
</feature>
<feature type="domain" description="EF-hand" evidence="12">
    <location>
        <begin position="203"/>
        <end position="238"/>
    </location>
</feature>
<keyword evidence="4" id="KW-0677">Repeat</keyword>
<evidence type="ECO:0000256" key="2">
    <source>
        <dbReference type="ARBA" id="ARBA00022527"/>
    </source>
</evidence>
<dbReference type="InterPro" id="IPR050205">
    <property type="entry name" value="CDPK_Ser/Thr_kinases"/>
</dbReference>
<keyword evidence="7" id="KW-0106">Calcium</keyword>
<evidence type="ECO:0000256" key="1">
    <source>
        <dbReference type="ARBA" id="ARBA00001946"/>
    </source>
</evidence>
<comment type="similarity">
    <text evidence="9">Belongs to the protein kinase superfamily. Ser/Thr protein kinase family. CDPK subfamily.</text>
</comment>
<dbReference type="GO" id="GO:0005524">
    <property type="term" value="F:ATP binding"/>
    <property type="evidence" value="ECO:0007669"/>
    <property type="project" value="UniProtKB-KW"/>
</dbReference>
<dbReference type="InterPro" id="IPR018247">
    <property type="entry name" value="EF_Hand_1_Ca_BS"/>
</dbReference>
<keyword evidence="2" id="KW-0723">Serine/threonine-protein kinase</keyword>
<dbReference type="InterPro" id="IPR011992">
    <property type="entry name" value="EF-hand-dom_pair"/>
</dbReference>
<dbReference type="SUPFAM" id="SSF47473">
    <property type="entry name" value="EF-hand"/>
    <property type="match status" value="1"/>
</dbReference>
<evidence type="ECO:0000256" key="9">
    <source>
        <dbReference type="ARBA" id="ARBA00024334"/>
    </source>
</evidence>
<sequence length="373" mass="42093">MLSGYPPYDGPNEASVLAAVKAAKPVQFDSSFEKWSHVSGEAKAFIRRLLKKNPKERPSAAEALRDPWFATQGLHTAAPSLKDEIGPRLGIFHSMNMLKKMASRIIAESGTLEDADAASLRRIFDAIDTHNTGTITKDELQRALLGSSSSSTSTFWGVGKQHQQDKKTMRNVDTLFTEIDQDGGKTIDYHEFVAAAIRPAVRKHSGNIRIAFDFFDRDRSGFITVSDMTQVVGCEAQAARLIREADYDHDQRIDFSEFEEMMNKPDFKPLLSDTVDHDLRNSTPQRVNGVWVSQIQAMVKESSPKVCKKHLIKVCKKHLFRRCYRTEERKLEDPPSRHRLRSPVFGRRSRRPSLSRNRASRNRPGSGQSGCPH</sequence>
<dbReference type="AlphaFoldDB" id="A0A7S2MT81"/>
<organism evidence="13">
    <name type="scientific">Octactis speculum</name>
    <dbReference type="NCBI Taxonomy" id="3111310"/>
    <lineage>
        <taxon>Eukaryota</taxon>
        <taxon>Sar</taxon>
        <taxon>Stramenopiles</taxon>
        <taxon>Ochrophyta</taxon>
        <taxon>Dictyochophyceae</taxon>
        <taxon>Dictyochales</taxon>
        <taxon>Dictyochaceae</taxon>
        <taxon>Octactis</taxon>
    </lineage>
</organism>
<keyword evidence="8" id="KW-0067">ATP-binding</keyword>
<dbReference type="EMBL" id="HBGS01064782">
    <property type="protein sequence ID" value="CAD9500883.1"/>
    <property type="molecule type" value="Transcribed_RNA"/>
</dbReference>
<feature type="domain" description="EF-hand" evidence="12">
    <location>
        <begin position="115"/>
        <end position="150"/>
    </location>
</feature>
<dbReference type="PROSITE" id="PS50222">
    <property type="entry name" value="EF_HAND_2"/>
    <property type="match status" value="2"/>
</dbReference>
<dbReference type="SUPFAM" id="SSF56112">
    <property type="entry name" value="Protein kinase-like (PK-like)"/>
    <property type="match status" value="1"/>
</dbReference>
<gene>
    <name evidence="13" type="ORF">DSPE1174_LOCUS33851</name>
</gene>
<keyword evidence="6" id="KW-0418">Kinase</keyword>
<dbReference type="CDD" id="cd00051">
    <property type="entry name" value="EFh"/>
    <property type="match status" value="1"/>
</dbReference>
<dbReference type="FunFam" id="1.10.238.10:FF:000003">
    <property type="entry name" value="Calmodulin A"/>
    <property type="match status" value="1"/>
</dbReference>
<protein>
    <recommendedName>
        <fullName evidence="14">Calmodulin</fullName>
    </recommendedName>
</protein>
<dbReference type="PROSITE" id="PS00018">
    <property type="entry name" value="EF_HAND_1"/>
    <property type="match status" value="3"/>
</dbReference>
<evidence type="ECO:0000256" key="3">
    <source>
        <dbReference type="ARBA" id="ARBA00022679"/>
    </source>
</evidence>
<dbReference type="Gene3D" id="1.10.510.10">
    <property type="entry name" value="Transferase(Phosphotransferase) domain 1"/>
    <property type="match status" value="1"/>
</dbReference>
<feature type="region of interest" description="Disordered" evidence="10">
    <location>
        <begin position="328"/>
        <end position="373"/>
    </location>
</feature>